<accession>X0SPQ1</accession>
<keyword evidence="1" id="KW-1133">Transmembrane helix</keyword>
<keyword evidence="1" id="KW-0812">Transmembrane</keyword>
<proteinExistence type="predicted"/>
<protein>
    <submittedName>
        <fullName evidence="2">Uncharacterized protein</fullName>
    </submittedName>
</protein>
<reference evidence="2" key="1">
    <citation type="journal article" date="2014" name="Front. Microbiol.">
        <title>High frequency of phylogenetically diverse reductive dehalogenase-homologous genes in deep subseafloor sedimentary metagenomes.</title>
        <authorList>
            <person name="Kawai M."/>
            <person name="Futagami T."/>
            <person name="Toyoda A."/>
            <person name="Takaki Y."/>
            <person name="Nishi S."/>
            <person name="Hori S."/>
            <person name="Arai W."/>
            <person name="Tsubouchi T."/>
            <person name="Morono Y."/>
            <person name="Uchiyama I."/>
            <person name="Ito T."/>
            <person name="Fujiyama A."/>
            <person name="Inagaki F."/>
            <person name="Takami H."/>
        </authorList>
    </citation>
    <scope>NUCLEOTIDE SEQUENCE</scope>
    <source>
        <strain evidence="2">Expedition CK06-06</strain>
    </source>
</reference>
<comment type="caution">
    <text evidence="2">The sequence shown here is derived from an EMBL/GenBank/DDBJ whole genome shotgun (WGS) entry which is preliminary data.</text>
</comment>
<evidence type="ECO:0000313" key="2">
    <source>
        <dbReference type="EMBL" id="GAF77106.1"/>
    </source>
</evidence>
<dbReference type="EMBL" id="BARS01004368">
    <property type="protein sequence ID" value="GAF77106.1"/>
    <property type="molecule type" value="Genomic_DNA"/>
</dbReference>
<evidence type="ECO:0000256" key="1">
    <source>
        <dbReference type="SAM" id="Phobius"/>
    </source>
</evidence>
<feature type="transmembrane region" description="Helical" evidence="1">
    <location>
        <begin position="6"/>
        <end position="26"/>
    </location>
</feature>
<sequence>MAFWIGFLCGVIATLITAPFLIKWYIRKKLKNLTGGLFK</sequence>
<organism evidence="2">
    <name type="scientific">marine sediment metagenome</name>
    <dbReference type="NCBI Taxonomy" id="412755"/>
    <lineage>
        <taxon>unclassified sequences</taxon>
        <taxon>metagenomes</taxon>
        <taxon>ecological metagenomes</taxon>
    </lineage>
</organism>
<name>X0SPQ1_9ZZZZ</name>
<gene>
    <name evidence="2" type="ORF">S01H1_08524</name>
</gene>
<keyword evidence="1" id="KW-0472">Membrane</keyword>
<dbReference type="AlphaFoldDB" id="X0SPQ1"/>